<dbReference type="SUPFAM" id="SSF51126">
    <property type="entry name" value="Pectin lyase-like"/>
    <property type="match status" value="1"/>
</dbReference>
<evidence type="ECO:0000256" key="6">
    <source>
        <dbReference type="ARBA" id="ARBA00022837"/>
    </source>
</evidence>
<feature type="domain" description="Right handed beta helix" evidence="10">
    <location>
        <begin position="123"/>
        <end position="326"/>
    </location>
</feature>
<evidence type="ECO:0000256" key="9">
    <source>
        <dbReference type="SAM" id="SignalP"/>
    </source>
</evidence>
<dbReference type="GO" id="GO:0005576">
    <property type="term" value="C:extracellular region"/>
    <property type="evidence" value="ECO:0007669"/>
    <property type="project" value="UniProtKB-SubCell"/>
</dbReference>
<evidence type="ECO:0000256" key="2">
    <source>
        <dbReference type="ARBA" id="ARBA00004613"/>
    </source>
</evidence>
<keyword evidence="3" id="KW-0964">Secreted</keyword>
<dbReference type="PANTHER" id="PTHR40088">
    <property type="entry name" value="PECTATE LYASE (EUROFUNG)"/>
    <property type="match status" value="1"/>
</dbReference>
<evidence type="ECO:0000313" key="12">
    <source>
        <dbReference type="Proteomes" id="UP000886722"/>
    </source>
</evidence>
<keyword evidence="5 9" id="KW-0732">Signal</keyword>
<evidence type="ECO:0000259" key="10">
    <source>
        <dbReference type="Pfam" id="PF13229"/>
    </source>
</evidence>
<dbReference type="InterPro" id="IPR012334">
    <property type="entry name" value="Pectin_lyas_fold"/>
</dbReference>
<reference evidence="11" key="2">
    <citation type="journal article" date="2021" name="PeerJ">
        <title>Extensive microbial diversity within the chicken gut microbiome revealed by metagenomics and culture.</title>
        <authorList>
            <person name="Gilroy R."/>
            <person name="Ravi A."/>
            <person name="Getino M."/>
            <person name="Pursley I."/>
            <person name="Horton D.L."/>
            <person name="Alikhan N.F."/>
            <person name="Baker D."/>
            <person name="Gharbi K."/>
            <person name="Hall N."/>
            <person name="Watson M."/>
            <person name="Adriaenssens E.M."/>
            <person name="Foster-Nyarko E."/>
            <person name="Jarju S."/>
            <person name="Secka A."/>
            <person name="Antonio M."/>
            <person name="Oren A."/>
            <person name="Chaudhuri R.R."/>
            <person name="La Ragione R."/>
            <person name="Hildebrand F."/>
            <person name="Pallen M.J."/>
        </authorList>
    </citation>
    <scope>NUCLEOTIDE SEQUENCE</scope>
    <source>
        <strain evidence="11">21143</strain>
    </source>
</reference>
<organism evidence="11 12">
    <name type="scientific">Candidatus Caccoplasma intestinavium</name>
    <dbReference type="NCBI Taxonomy" id="2840716"/>
    <lineage>
        <taxon>Bacteria</taxon>
        <taxon>Pseudomonadati</taxon>
        <taxon>Bacteroidota</taxon>
        <taxon>Bacteroidia</taxon>
        <taxon>Bacteroidales</taxon>
        <taxon>Bacteroidaceae</taxon>
        <taxon>Bacteroidaceae incertae sedis</taxon>
        <taxon>Candidatus Caccoplasma</taxon>
    </lineage>
</organism>
<evidence type="ECO:0000256" key="1">
    <source>
        <dbReference type="ARBA" id="ARBA00001913"/>
    </source>
</evidence>
<dbReference type="Pfam" id="PF13229">
    <property type="entry name" value="Beta_helix"/>
    <property type="match status" value="1"/>
</dbReference>
<gene>
    <name evidence="11" type="ORF">IAD06_05330</name>
</gene>
<evidence type="ECO:0000313" key="11">
    <source>
        <dbReference type="EMBL" id="HIT39440.1"/>
    </source>
</evidence>
<proteinExistence type="inferred from homology"/>
<keyword evidence="6" id="KW-0106">Calcium</keyword>
<reference evidence="11" key="1">
    <citation type="submission" date="2020-10" db="EMBL/GenBank/DDBJ databases">
        <authorList>
            <person name="Gilroy R."/>
        </authorList>
    </citation>
    <scope>NUCLEOTIDE SEQUENCE</scope>
    <source>
        <strain evidence="11">21143</strain>
    </source>
</reference>
<comment type="cofactor">
    <cofactor evidence="1">
        <name>Ca(2+)</name>
        <dbReference type="ChEBI" id="CHEBI:29108"/>
    </cofactor>
</comment>
<dbReference type="InterPro" id="IPR011050">
    <property type="entry name" value="Pectin_lyase_fold/virulence"/>
</dbReference>
<evidence type="ECO:0000256" key="8">
    <source>
        <dbReference type="ARBA" id="ARBA00038263"/>
    </source>
</evidence>
<feature type="chain" id="PRO_5038844906" evidence="9">
    <location>
        <begin position="22"/>
        <end position="522"/>
    </location>
</feature>
<dbReference type="EMBL" id="DVKT01000039">
    <property type="protein sequence ID" value="HIT39440.1"/>
    <property type="molecule type" value="Genomic_DNA"/>
</dbReference>
<accession>A0A9D1GE48</accession>
<dbReference type="InterPro" id="IPR039448">
    <property type="entry name" value="Beta_helix"/>
</dbReference>
<feature type="signal peptide" evidence="9">
    <location>
        <begin position="1"/>
        <end position="21"/>
    </location>
</feature>
<name>A0A9D1GE48_9BACT</name>
<sequence>MKKILLSLIFVTVFPSASVYAAGKVYYASPAGAGDGSSYEKPCSFTSGINKISSGDTLYLLGGQYDLSARVNVGKGKSGTSSKRTVIAGYPGEKAILDYRKQPYGSEVSGTNNIGLCLSEGGVYFHLKDFTIRYAGKNGLLNYASYCIVENLEVYGCGDSGIQHKTGGGNTIKNCDSHHNFDYKNGGMESPNYGENADGFADKQYENSEPNTYIGCRSWANGDDGWDFFQRVGNTVMENCICYDNGPKEYDMYDHPRYEVDKEWFDQFTEQELTSYPCYGNGNGFKLGGKNTEHNVTLVNCLAVANPSKGFDQNNNAGTMKIYNCTAYKNNRDYGFSNKSYGSLIIRNCISYRSESSNALSCKSVDAKNNTWNLGITCSDADFVGLDVTEAIAARNEDGSLPETSLLHLSSGSRLIDAGIDCGYPYEGMAPDLGCYESSFSSGVTTEEKEERDVRVVVDRSSVKVLGAEESVRMQLYSISGQCIADVHGDRLSTASVSTGRYIVRVIGAQGQVIVTQKILVN</sequence>
<evidence type="ECO:0000256" key="3">
    <source>
        <dbReference type="ARBA" id="ARBA00022525"/>
    </source>
</evidence>
<dbReference type="PANTHER" id="PTHR40088:SF1">
    <property type="entry name" value="PECTATE LYASE PEL9"/>
    <property type="match status" value="1"/>
</dbReference>
<evidence type="ECO:0000256" key="4">
    <source>
        <dbReference type="ARBA" id="ARBA00022723"/>
    </source>
</evidence>
<comment type="subcellular location">
    <subcellularLocation>
        <location evidence="2">Secreted</location>
    </subcellularLocation>
</comment>
<dbReference type="GO" id="GO:0046872">
    <property type="term" value="F:metal ion binding"/>
    <property type="evidence" value="ECO:0007669"/>
    <property type="project" value="UniProtKB-KW"/>
</dbReference>
<dbReference type="InterPro" id="IPR052052">
    <property type="entry name" value="Polysaccharide_Lyase_9"/>
</dbReference>
<comment type="caution">
    <text evidence="11">The sequence shown here is derived from an EMBL/GenBank/DDBJ whole genome shotgun (WGS) entry which is preliminary data.</text>
</comment>
<evidence type="ECO:0000256" key="5">
    <source>
        <dbReference type="ARBA" id="ARBA00022729"/>
    </source>
</evidence>
<dbReference type="AlphaFoldDB" id="A0A9D1GE48"/>
<comment type="similarity">
    <text evidence="8">Belongs to the polysaccharide lyase 9 family.</text>
</comment>
<dbReference type="Proteomes" id="UP000886722">
    <property type="component" value="Unassembled WGS sequence"/>
</dbReference>
<evidence type="ECO:0000256" key="7">
    <source>
        <dbReference type="ARBA" id="ARBA00023239"/>
    </source>
</evidence>
<dbReference type="GO" id="GO:0016837">
    <property type="term" value="F:carbon-oxygen lyase activity, acting on polysaccharides"/>
    <property type="evidence" value="ECO:0007669"/>
    <property type="project" value="TreeGrafter"/>
</dbReference>
<keyword evidence="7" id="KW-0456">Lyase</keyword>
<keyword evidence="4" id="KW-0479">Metal-binding</keyword>
<protein>
    <submittedName>
        <fullName evidence="11">Right-handed parallel beta-helix repeat-containing protein</fullName>
    </submittedName>
</protein>
<dbReference type="Gene3D" id="2.160.20.10">
    <property type="entry name" value="Single-stranded right-handed beta-helix, Pectin lyase-like"/>
    <property type="match status" value="1"/>
</dbReference>